<name>A0AAD5USR1_9APHY</name>
<sequence>MRRRKRIRPSESETYQSVSKAKTRETQTRAKCSVATIQPPIKRGRTTLHTTHRVSGHLQDHLSETPLDILFEIFSYLYPMDILNLARMNKAFREVLMSRVNASIWVAARRNIEGLPKCPPFLSEPAYANLCFGIYCYVRLAITQSILYLLMSSASGLLGVSGPIALLLAGQSQMVP</sequence>
<dbReference type="Gene3D" id="1.20.1280.50">
    <property type="match status" value="1"/>
</dbReference>
<keyword evidence="2" id="KW-1133">Transmembrane helix</keyword>
<dbReference type="Proteomes" id="UP001212997">
    <property type="component" value="Unassembled WGS sequence"/>
</dbReference>
<dbReference type="CDD" id="cd09917">
    <property type="entry name" value="F-box_SF"/>
    <property type="match status" value="1"/>
</dbReference>
<evidence type="ECO:0000313" key="5">
    <source>
        <dbReference type="Proteomes" id="UP001212997"/>
    </source>
</evidence>
<keyword evidence="2" id="KW-0472">Membrane</keyword>
<gene>
    <name evidence="4" type="ORF">NLI96_g10926</name>
</gene>
<dbReference type="AlphaFoldDB" id="A0AAD5USR1"/>
<evidence type="ECO:0000256" key="2">
    <source>
        <dbReference type="SAM" id="Phobius"/>
    </source>
</evidence>
<dbReference type="SUPFAM" id="SSF81383">
    <property type="entry name" value="F-box domain"/>
    <property type="match status" value="1"/>
</dbReference>
<dbReference type="Pfam" id="PF00646">
    <property type="entry name" value="F-box"/>
    <property type="match status" value="1"/>
</dbReference>
<dbReference type="InterPro" id="IPR036047">
    <property type="entry name" value="F-box-like_dom_sf"/>
</dbReference>
<evidence type="ECO:0000313" key="4">
    <source>
        <dbReference type="EMBL" id="KAJ3476783.1"/>
    </source>
</evidence>
<evidence type="ECO:0000259" key="3">
    <source>
        <dbReference type="PROSITE" id="PS50181"/>
    </source>
</evidence>
<accession>A0AAD5USR1</accession>
<protein>
    <recommendedName>
        <fullName evidence="3">F-box domain-containing protein</fullName>
    </recommendedName>
</protein>
<keyword evidence="2" id="KW-0812">Transmembrane</keyword>
<dbReference type="PROSITE" id="PS50181">
    <property type="entry name" value="FBOX"/>
    <property type="match status" value="1"/>
</dbReference>
<evidence type="ECO:0000256" key="1">
    <source>
        <dbReference type="SAM" id="MobiDB-lite"/>
    </source>
</evidence>
<proteinExistence type="predicted"/>
<feature type="region of interest" description="Disordered" evidence="1">
    <location>
        <begin position="1"/>
        <end position="30"/>
    </location>
</feature>
<reference evidence="4" key="1">
    <citation type="submission" date="2022-07" db="EMBL/GenBank/DDBJ databases">
        <title>Genome Sequence of Physisporinus lineatus.</title>
        <authorList>
            <person name="Buettner E."/>
        </authorList>
    </citation>
    <scope>NUCLEOTIDE SEQUENCE</scope>
    <source>
        <strain evidence="4">VT162</strain>
    </source>
</reference>
<feature type="domain" description="F-box" evidence="3">
    <location>
        <begin position="59"/>
        <end position="108"/>
    </location>
</feature>
<keyword evidence="5" id="KW-1185">Reference proteome</keyword>
<dbReference type="InterPro" id="IPR001810">
    <property type="entry name" value="F-box_dom"/>
</dbReference>
<feature type="transmembrane region" description="Helical" evidence="2">
    <location>
        <begin position="146"/>
        <end position="169"/>
    </location>
</feature>
<organism evidence="4 5">
    <name type="scientific">Meripilus lineatus</name>
    <dbReference type="NCBI Taxonomy" id="2056292"/>
    <lineage>
        <taxon>Eukaryota</taxon>
        <taxon>Fungi</taxon>
        <taxon>Dikarya</taxon>
        <taxon>Basidiomycota</taxon>
        <taxon>Agaricomycotina</taxon>
        <taxon>Agaricomycetes</taxon>
        <taxon>Polyporales</taxon>
        <taxon>Meripilaceae</taxon>
        <taxon>Meripilus</taxon>
    </lineage>
</organism>
<comment type="caution">
    <text evidence="4">The sequence shown here is derived from an EMBL/GenBank/DDBJ whole genome shotgun (WGS) entry which is preliminary data.</text>
</comment>
<dbReference type="EMBL" id="JANAWD010000668">
    <property type="protein sequence ID" value="KAJ3476783.1"/>
    <property type="molecule type" value="Genomic_DNA"/>
</dbReference>